<protein>
    <submittedName>
        <fullName evidence="2">Uncharacterized protein</fullName>
    </submittedName>
</protein>
<reference evidence="2 3" key="1">
    <citation type="journal article" date="2016" name="Genome Announc.">
        <title>Complete Genome Sequence of a New Megavirus Family Member Isolated from an Inland Water Lake for the First Time in India.</title>
        <authorList>
            <person name="Chatterjee A."/>
            <person name="Ali F."/>
            <person name="Bange D."/>
            <person name="Kondabagil K."/>
        </authorList>
    </citation>
    <scope>NUCLEOTIDE SEQUENCE [LARGE SCALE GENOMIC DNA]</scope>
    <source>
        <strain evidence="2">1</strain>
    </source>
</reference>
<sequence length="143" mass="16615">MNTNQTQNSVSIAQPIQFQDEVDFVEPSDYHLELTHQRGQRLHTKSKRTVVVCETKKRRSDRKRSKKITQKTKLQQREIKTKDLDLSVKKCTDSDVINIKGHGYVHVSRAILNNTMFSDSEDEFVEESWGGWFDVGTESELDE</sequence>
<dbReference type="KEGG" id="vg:80512556"/>
<evidence type="ECO:0000313" key="2">
    <source>
        <dbReference type="EMBL" id="ANB50194.1"/>
    </source>
</evidence>
<organism evidence="2 3">
    <name type="scientific">Powai lake megavirus</name>
    <dbReference type="NCBI Taxonomy" id="1842663"/>
    <lineage>
        <taxon>Viruses</taxon>
        <taxon>Varidnaviria</taxon>
        <taxon>Bamfordvirae</taxon>
        <taxon>Nucleocytoviricota</taxon>
        <taxon>Megaviricetes</taxon>
        <taxon>Imitervirales</taxon>
        <taxon>Mimiviridae</taxon>
        <taxon>Megamimivirinae</taxon>
        <taxon>Megavirus</taxon>
        <taxon>Megavirus powaiense</taxon>
    </lineage>
</organism>
<keyword evidence="3" id="KW-1185">Reference proteome</keyword>
<dbReference type="GeneID" id="80512556"/>
<name>A0A167R1B0_9VIRU</name>
<evidence type="ECO:0000313" key="3">
    <source>
        <dbReference type="Proteomes" id="UP000241365"/>
    </source>
</evidence>
<feature type="region of interest" description="Disordered" evidence="1">
    <location>
        <begin position="54"/>
        <end position="74"/>
    </location>
</feature>
<evidence type="ECO:0000256" key="1">
    <source>
        <dbReference type="SAM" id="MobiDB-lite"/>
    </source>
</evidence>
<accession>A0A167R1B0</accession>
<feature type="compositionally biased region" description="Basic residues" evidence="1">
    <location>
        <begin position="56"/>
        <end position="70"/>
    </location>
</feature>
<dbReference type="EMBL" id="KU877344">
    <property type="protein sequence ID" value="ANB50194.1"/>
    <property type="molecule type" value="Genomic_DNA"/>
</dbReference>
<proteinExistence type="predicted"/>
<dbReference type="RefSeq" id="YP_010775945.1">
    <property type="nucleotide sequence ID" value="NC_075034.1"/>
</dbReference>
<dbReference type="Proteomes" id="UP000241365">
    <property type="component" value="Segment"/>
</dbReference>